<evidence type="ECO:0000313" key="1">
    <source>
        <dbReference type="EMBL" id="TBU21822.1"/>
    </source>
</evidence>
<sequence length="153" mass="17281">MGQEERAIPAPLTYRYRLLRLTASISSALPPSFYVTHTERYIERSQRLRVHPAERFPVSWLLLCLFASRSASVLDCFRRNTYQAQFVAHRLINKLLVRSLNSLHMSLLSPYGAPFVSMTRPRSQGYGGDAFGYHAALGPHAGMYSVFALSLST</sequence>
<proteinExistence type="predicted"/>
<organism evidence="1">
    <name type="scientific">Dichomitus squalens</name>
    <dbReference type="NCBI Taxonomy" id="114155"/>
    <lineage>
        <taxon>Eukaryota</taxon>
        <taxon>Fungi</taxon>
        <taxon>Dikarya</taxon>
        <taxon>Basidiomycota</taxon>
        <taxon>Agaricomycotina</taxon>
        <taxon>Agaricomycetes</taxon>
        <taxon>Polyporales</taxon>
        <taxon>Polyporaceae</taxon>
        <taxon>Dichomitus</taxon>
    </lineage>
</organism>
<protein>
    <submittedName>
        <fullName evidence="1">Uncharacterized protein</fullName>
    </submittedName>
</protein>
<dbReference type="Proteomes" id="UP000292957">
    <property type="component" value="Unassembled WGS sequence"/>
</dbReference>
<gene>
    <name evidence="1" type="ORF">BD311DRAFT_771556</name>
</gene>
<dbReference type="AlphaFoldDB" id="A0A4Q9M7J0"/>
<name>A0A4Q9M7J0_9APHY</name>
<reference evidence="1" key="1">
    <citation type="submission" date="2019-01" db="EMBL/GenBank/DDBJ databases">
        <title>Draft genome sequences of three monokaryotic isolates of the white-rot basidiomycete fungus Dichomitus squalens.</title>
        <authorList>
            <consortium name="DOE Joint Genome Institute"/>
            <person name="Lopez S.C."/>
            <person name="Andreopoulos B."/>
            <person name="Pangilinan J."/>
            <person name="Lipzen A."/>
            <person name="Riley R."/>
            <person name="Ahrendt S."/>
            <person name="Ng V."/>
            <person name="Barry K."/>
            <person name="Daum C."/>
            <person name="Grigoriev I.V."/>
            <person name="Hilden K.S."/>
            <person name="Makela M.R."/>
            <person name="de Vries R.P."/>
        </authorList>
    </citation>
    <scope>NUCLEOTIDE SEQUENCE [LARGE SCALE GENOMIC DNA]</scope>
    <source>
        <strain evidence="1">OM18370.1</strain>
    </source>
</reference>
<dbReference type="EMBL" id="ML143574">
    <property type="protein sequence ID" value="TBU21822.1"/>
    <property type="molecule type" value="Genomic_DNA"/>
</dbReference>
<accession>A0A4Q9M7J0</accession>